<dbReference type="AlphaFoldDB" id="A0A3N2DML8"/>
<keyword evidence="1" id="KW-0472">Membrane</keyword>
<proteinExistence type="predicted"/>
<dbReference type="EMBL" id="RKHR01000004">
    <property type="protein sequence ID" value="ROS01057.1"/>
    <property type="molecule type" value="Genomic_DNA"/>
</dbReference>
<protein>
    <submittedName>
        <fullName evidence="2">Uncharacterized protein</fullName>
    </submittedName>
</protein>
<evidence type="ECO:0000313" key="3">
    <source>
        <dbReference type="Proteomes" id="UP000275394"/>
    </source>
</evidence>
<keyword evidence="3" id="KW-1185">Reference proteome</keyword>
<accession>A0A3N2DML8</accession>
<name>A0A3N2DML8_9GAMM</name>
<comment type="caution">
    <text evidence="2">The sequence shown here is derived from an EMBL/GenBank/DDBJ whole genome shotgun (WGS) entry which is preliminary data.</text>
</comment>
<sequence>MNYQCPRCGSKISIKIVYRWRHTCTSCKSVIGYTPSFLIAAALLASCYLFLPSQGLIGELSIVIISITTFALLGRYFLRVQEC</sequence>
<feature type="transmembrane region" description="Helical" evidence="1">
    <location>
        <begin position="57"/>
        <end position="78"/>
    </location>
</feature>
<dbReference type="Proteomes" id="UP000275394">
    <property type="component" value="Unassembled WGS sequence"/>
</dbReference>
<feature type="transmembrane region" description="Helical" evidence="1">
    <location>
        <begin position="30"/>
        <end position="51"/>
    </location>
</feature>
<evidence type="ECO:0000256" key="1">
    <source>
        <dbReference type="SAM" id="Phobius"/>
    </source>
</evidence>
<gene>
    <name evidence="2" type="ORF">EDC56_1481</name>
</gene>
<keyword evidence="1" id="KW-1133">Transmembrane helix</keyword>
<keyword evidence="1" id="KW-0812">Transmembrane</keyword>
<evidence type="ECO:0000313" key="2">
    <source>
        <dbReference type="EMBL" id="ROS01057.1"/>
    </source>
</evidence>
<dbReference type="RefSeq" id="WP_211333601.1">
    <property type="nucleotide sequence ID" value="NZ_RKHR01000004.1"/>
</dbReference>
<reference evidence="2 3" key="1">
    <citation type="submission" date="2018-11" db="EMBL/GenBank/DDBJ databases">
        <title>Genomic Encyclopedia of Type Strains, Phase IV (KMG-IV): sequencing the most valuable type-strain genomes for metagenomic binning, comparative biology and taxonomic classification.</title>
        <authorList>
            <person name="Goeker M."/>
        </authorList>
    </citation>
    <scope>NUCLEOTIDE SEQUENCE [LARGE SCALE GENOMIC DNA]</scope>
    <source>
        <strain evidence="2 3">DSM 100316</strain>
    </source>
</reference>
<organism evidence="2 3">
    <name type="scientific">Sinobacterium caligoides</name>
    <dbReference type="NCBI Taxonomy" id="933926"/>
    <lineage>
        <taxon>Bacteria</taxon>
        <taxon>Pseudomonadati</taxon>
        <taxon>Pseudomonadota</taxon>
        <taxon>Gammaproteobacteria</taxon>
        <taxon>Cellvibrionales</taxon>
        <taxon>Spongiibacteraceae</taxon>
        <taxon>Sinobacterium</taxon>
    </lineage>
</organism>